<evidence type="ECO:0000313" key="1">
    <source>
        <dbReference type="EMBL" id="QNI32509.1"/>
    </source>
</evidence>
<proteinExistence type="predicted"/>
<evidence type="ECO:0000313" key="2">
    <source>
        <dbReference type="Proteomes" id="UP000515312"/>
    </source>
</evidence>
<keyword evidence="2" id="KW-1185">Reference proteome</keyword>
<gene>
    <name evidence="1" type="ORF">H7849_00295</name>
</gene>
<accession>A0A7G8BIY9</accession>
<dbReference type="Proteomes" id="UP000515312">
    <property type="component" value="Chromosome"/>
</dbReference>
<dbReference type="RefSeq" id="WP_186743463.1">
    <property type="nucleotide sequence ID" value="NZ_CP060394.1"/>
</dbReference>
<name>A0A7G8BIY9_9BACT</name>
<dbReference type="EMBL" id="CP060394">
    <property type="protein sequence ID" value="QNI32509.1"/>
    <property type="molecule type" value="Genomic_DNA"/>
</dbReference>
<dbReference type="AlphaFoldDB" id="A0A7G8BIY9"/>
<dbReference type="KEGG" id="adin:H7849_00295"/>
<protein>
    <submittedName>
        <fullName evidence="1">Uncharacterized protein</fullName>
    </submittedName>
</protein>
<reference evidence="1 2" key="1">
    <citation type="submission" date="2020-08" db="EMBL/GenBank/DDBJ databases">
        <title>Edaphobacter telluris sp. nov. and Acidobacterium dinghuensis sp. nov., two acidobacteria isolated from forest soil.</title>
        <authorList>
            <person name="Fu J."/>
            <person name="Qiu L."/>
        </authorList>
    </citation>
    <scope>NUCLEOTIDE SEQUENCE [LARGE SCALE GENOMIC DNA]</scope>
    <source>
        <strain evidence="1">4Y35</strain>
    </source>
</reference>
<sequence length="77" mass="8571">MPSRSTITIHLDPQTARAYNAARAEEKRKMQALLSLWLQELTSGEIPSLQQVLDETGRKAQERGLTPEILEALLKGA</sequence>
<organism evidence="1 2">
    <name type="scientific">Alloacidobacterium dinghuense</name>
    <dbReference type="NCBI Taxonomy" id="2763107"/>
    <lineage>
        <taxon>Bacteria</taxon>
        <taxon>Pseudomonadati</taxon>
        <taxon>Acidobacteriota</taxon>
        <taxon>Terriglobia</taxon>
        <taxon>Terriglobales</taxon>
        <taxon>Acidobacteriaceae</taxon>
        <taxon>Alloacidobacterium</taxon>
    </lineage>
</organism>